<name>A0AAW0E631_9AGAR</name>
<sequence length="386" mass="42604">MGRALFSQSYTQPAIASPNACHAPLNPSQPKPECPYERWSISNPFDPDSEEFFEDAQVERFIDTSQPLAPPEPQTETRDEIQVLISSSIPPRDSVEVPPGDGEAVAVSGWTSVGDESGMWRRTIRRTVPVRVTSPTNLPLSNPESEASTPRSSSPQTPLESDVVLPGLPPPATTITMSPTTPSLMAMGTPRRRLTNSQGETFEPSPPLSVSPRSYGWRGSSNHSNPSSPDERSRSPIRPAMMSTGSRAPLPRQHSEQDAEQDRERQSSRALSQRIQRSLNELEAIYQARSNNSRSLDRALQSEGVPPRTREAIDLVRLLLDHSASVRRLGQEMGSLENDFAGLLERLRSRNPTQTETLRAPEPGPEPDPEVVRLRLDRSAEQFVAL</sequence>
<keyword evidence="3" id="KW-1185">Reference proteome</keyword>
<accession>A0AAW0E631</accession>
<feature type="region of interest" description="Disordered" evidence="1">
    <location>
        <begin position="347"/>
        <end position="370"/>
    </location>
</feature>
<feature type="compositionally biased region" description="Polar residues" evidence="1">
    <location>
        <begin position="219"/>
        <end position="228"/>
    </location>
</feature>
<evidence type="ECO:0000313" key="2">
    <source>
        <dbReference type="EMBL" id="KAK7060946.1"/>
    </source>
</evidence>
<feature type="compositionally biased region" description="Basic and acidic residues" evidence="1">
    <location>
        <begin position="253"/>
        <end position="267"/>
    </location>
</feature>
<reference evidence="2 3" key="1">
    <citation type="submission" date="2024-01" db="EMBL/GenBank/DDBJ databases">
        <title>A draft genome for a cacao thread blight-causing isolate of Paramarasmius palmivorus.</title>
        <authorList>
            <person name="Baruah I.K."/>
            <person name="Bukari Y."/>
            <person name="Amoako-Attah I."/>
            <person name="Meinhardt L.W."/>
            <person name="Bailey B.A."/>
            <person name="Cohen S.P."/>
        </authorList>
    </citation>
    <scope>NUCLEOTIDE SEQUENCE [LARGE SCALE GENOMIC DNA]</scope>
    <source>
        <strain evidence="2 3">GH-12</strain>
    </source>
</reference>
<feature type="compositionally biased region" description="Polar residues" evidence="1">
    <location>
        <begin position="173"/>
        <end position="183"/>
    </location>
</feature>
<feature type="region of interest" description="Disordered" evidence="1">
    <location>
        <begin position="1"/>
        <end position="35"/>
    </location>
</feature>
<feature type="region of interest" description="Disordered" evidence="1">
    <location>
        <begin position="125"/>
        <end position="274"/>
    </location>
</feature>
<dbReference type="EMBL" id="JAYKXP010000002">
    <property type="protein sequence ID" value="KAK7060946.1"/>
    <property type="molecule type" value="Genomic_DNA"/>
</dbReference>
<evidence type="ECO:0000313" key="3">
    <source>
        <dbReference type="Proteomes" id="UP001383192"/>
    </source>
</evidence>
<comment type="caution">
    <text evidence="2">The sequence shown here is derived from an EMBL/GenBank/DDBJ whole genome shotgun (WGS) entry which is preliminary data.</text>
</comment>
<feature type="compositionally biased region" description="Polar residues" evidence="1">
    <location>
        <begin position="134"/>
        <end position="159"/>
    </location>
</feature>
<organism evidence="2 3">
    <name type="scientific">Paramarasmius palmivorus</name>
    <dbReference type="NCBI Taxonomy" id="297713"/>
    <lineage>
        <taxon>Eukaryota</taxon>
        <taxon>Fungi</taxon>
        <taxon>Dikarya</taxon>
        <taxon>Basidiomycota</taxon>
        <taxon>Agaricomycotina</taxon>
        <taxon>Agaricomycetes</taxon>
        <taxon>Agaricomycetidae</taxon>
        <taxon>Agaricales</taxon>
        <taxon>Marasmiineae</taxon>
        <taxon>Marasmiaceae</taxon>
        <taxon>Paramarasmius</taxon>
    </lineage>
</organism>
<evidence type="ECO:0000256" key="1">
    <source>
        <dbReference type="SAM" id="MobiDB-lite"/>
    </source>
</evidence>
<protein>
    <submittedName>
        <fullName evidence="2">Uncharacterized protein</fullName>
    </submittedName>
</protein>
<proteinExistence type="predicted"/>
<feature type="region of interest" description="Disordered" evidence="1">
    <location>
        <begin position="87"/>
        <end position="110"/>
    </location>
</feature>
<dbReference type="AlphaFoldDB" id="A0AAW0E631"/>
<dbReference type="Proteomes" id="UP001383192">
    <property type="component" value="Unassembled WGS sequence"/>
</dbReference>
<feature type="compositionally biased region" description="Polar residues" evidence="1">
    <location>
        <begin position="1"/>
        <end position="14"/>
    </location>
</feature>
<gene>
    <name evidence="2" type="ORF">VNI00_000680</name>
</gene>